<dbReference type="InterPro" id="IPR036869">
    <property type="entry name" value="J_dom_sf"/>
</dbReference>
<evidence type="ECO:0000313" key="3">
    <source>
        <dbReference type="Proteomes" id="UP001154282"/>
    </source>
</evidence>
<dbReference type="PANTHER" id="PTHR47374:SF2">
    <property type="entry name" value="OS01G0927400 PROTEIN"/>
    <property type="match status" value="1"/>
</dbReference>
<proteinExistence type="predicted"/>
<dbReference type="PROSITE" id="PS50076">
    <property type="entry name" value="DNAJ_2"/>
    <property type="match status" value="1"/>
</dbReference>
<dbReference type="AlphaFoldDB" id="A0AAV0QRB3"/>
<evidence type="ECO:0000313" key="2">
    <source>
        <dbReference type="EMBL" id="CAI0548039.1"/>
    </source>
</evidence>
<dbReference type="PANTHER" id="PTHR47374">
    <property type="entry name" value="ENDOSOME ANTIGEN-LIKE PROTEIN, PUTATIVE (DUF3444)-RELATED"/>
    <property type="match status" value="1"/>
</dbReference>
<dbReference type="Proteomes" id="UP001154282">
    <property type="component" value="Unassembled WGS sequence"/>
</dbReference>
<reference evidence="2" key="1">
    <citation type="submission" date="2022-08" db="EMBL/GenBank/DDBJ databases">
        <authorList>
            <person name="Gutierrez-Valencia J."/>
        </authorList>
    </citation>
    <scope>NUCLEOTIDE SEQUENCE</scope>
</reference>
<dbReference type="CDD" id="cd06257">
    <property type="entry name" value="DnaJ"/>
    <property type="match status" value="1"/>
</dbReference>
<name>A0AAV0QRB3_9ROSI</name>
<feature type="domain" description="J" evidence="1">
    <location>
        <begin position="68"/>
        <end position="132"/>
    </location>
</feature>
<keyword evidence="3" id="KW-1185">Reference proteome</keyword>
<evidence type="ECO:0000259" key="1">
    <source>
        <dbReference type="PROSITE" id="PS50076"/>
    </source>
</evidence>
<sequence>MNQNKLAAMTEKRKAEEIMMVGDDYRKAKEHLRRASQLFPAIEDLEPLKTACDILLAANDEIPGCGVDHYWVLGVEPSCSFVETRSRYQKLVSLLQPIGKAQAFARRAFKLLENALLVLTDVNRRTEFDHRRKKSLADCEMFSASIAVSMPTLSAKAAWSSRDLTAGQIWAVFGETISYSSMPRHYVRFDEMISESQAAVTYLEPAGVRDHEVKALREKLPVSCGIFRISERACRIDLWRFWFRVRYQPTMSCYKICPREGEVWAMHKDWSARWGASDYERSRCMIVRVESSAEDASNGITVSRLREVEGCLTLFCKLKQDGFDMVHVVPNANMLCFSHRIPAFRVPGIKRYGIPEDSWHLEPNALPLTIGN</sequence>
<dbReference type="Pfam" id="PF00226">
    <property type="entry name" value="DnaJ"/>
    <property type="match status" value="1"/>
</dbReference>
<organism evidence="2 3">
    <name type="scientific">Linum tenue</name>
    <dbReference type="NCBI Taxonomy" id="586396"/>
    <lineage>
        <taxon>Eukaryota</taxon>
        <taxon>Viridiplantae</taxon>
        <taxon>Streptophyta</taxon>
        <taxon>Embryophyta</taxon>
        <taxon>Tracheophyta</taxon>
        <taxon>Spermatophyta</taxon>
        <taxon>Magnoliopsida</taxon>
        <taxon>eudicotyledons</taxon>
        <taxon>Gunneridae</taxon>
        <taxon>Pentapetalae</taxon>
        <taxon>rosids</taxon>
        <taxon>fabids</taxon>
        <taxon>Malpighiales</taxon>
        <taxon>Linaceae</taxon>
        <taxon>Linum</taxon>
    </lineage>
</organism>
<dbReference type="InterPro" id="IPR024593">
    <property type="entry name" value="DUF3444"/>
</dbReference>
<dbReference type="InterPro" id="IPR001623">
    <property type="entry name" value="DnaJ_domain"/>
</dbReference>
<dbReference type="Gene3D" id="1.10.287.110">
    <property type="entry name" value="DnaJ domain"/>
    <property type="match status" value="1"/>
</dbReference>
<protein>
    <recommendedName>
        <fullName evidence="1">J domain-containing protein</fullName>
    </recommendedName>
</protein>
<dbReference type="EMBL" id="CAMGYJ010000010">
    <property type="protein sequence ID" value="CAI0548039.1"/>
    <property type="molecule type" value="Genomic_DNA"/>
</dbReference>
<accession>A0AAV0QRB3</accession>
<comment type="caution">
    <text evidence="2">The sequence shown here is derived from an EMBL/GenBank/DDBJ whole genome shotgun (WGS) entry which is preliminary data.</text>
</comment>
<dbReference type="Pfam" id="PF11926">
    <property type="entry name" value="DUF3444"/>
    <property type="match status" value="1"/>
</dbReference>
<gene>
    <name evidence="2" type="ORF">LITE_LOCUS44615</name>
</gene>
<dbReference type="SUPFAM" id="SSF46565">
    <property type="entry name" value="Chaperone J-domain"/>
    <property type="match status" value="1"/>
</dbReference>